<dbReference type="EMBL" id="AMQN01005264">
    <property type="status" value="NOT_ANNOTATED_CDS"/>
    <property type="molecule type" value="Genomic_DNA"/>
</dbReference>
<gene>
    <name evidence="7" type="ORF">CAPTEDRAFT_174450</name>
</gene>
<feature type="domain" description="Iron-binding zinc finger CDGSH type" evidence="6">
    <location>
        <begin position="23"/>
        <end position="55"/>
    </location>
</feature>
<name>R7VBC1_CAPTE</name>
<sequence>MAGVDEGREVYPAVAMYGPCNVEGLDEGQIKMWCSCGLSKNQPWCDGSHVDTGIKPVMWKVPKQQSLHQICACKYTKTPPYCDGTHTMLPEKLAEKKEKCTDKEKHNKESCKLCTKCSWVPDF</sequence>
<reference evidence="8" key="3">
    <citation type="submission" date="2015-06" db="UniProtKB">
        <authorList>
            <consortium name="EnsemblMetazoa"/>
        </authorList>
    </citation>
    <scope>IDENTIFICATION</scope>
</reference>
<evidence type="ECO:0000313" key="7">
    <source>
        <dbReference type="EMBL" id="ELU13000.1"/>
    </source>
</evidence>
<organism evidence="7">
    <name type="scientific">Capitella teleta</name>
    <name type="common">Polychaete worm</name>
    <dbReference type="NCBI Taxonomy" id="283909"/>
    <lineage>
        <taxon>Eukaryota</taxon>
        <taxon>Metazoa</taxon>
        <taxon>Spiralia</taxon>
        <taxon>Lophotrochozoa</taxon>
        <taxon>Annelida</taxon>
        <taxon>Polychaeta</taxon>
        <taxon>Sedentaria</taxon>
        <taxon>Scolecida</taxon>
        <taxon>Capitellidae</taxon>
        <taxon>Capitella</taxon>
    </lineage>
</organism>
<evidence type="ECO:0000313" key="8">
    <source>
        <dbReference type="EnsemblMetazoa" id="CapteP174450"/>
    </source>
</evidence>
<dbReference type="STRING" id="283909.R7VBC1"/>
<reference evidence="7 9" key="2">
    <citation type="journal article" date="2013" name="Nature">
        <title>Insights into bilaterian evolution from three spiralian genomes.</title>
        <authorList>
            <person name="Simakov O."/>
            <person name="Marletaz F."/>
            <person name="Cho S.J."/>
            <person name="Edsinger-Gonzales E."/>
            <person name="Havlak P."/>
            <person name="Hellsten U."/>
            <person name="Kuo D.H."/>
            <person name="Larsson T."/>
            <person name="Lv J."/>
            <person name="Arendt D."/>
            <person name="Savage R."/>
            <person name="Osoegawa K."/>
            <person name="de Jong P."/>
            <person name="Grimwood J."/>
            <person name="Chapman J.A."/>
            <person name="Shapiro H."/>
            <person name="Aerts A."/>
            <person name="Otillar R.P."/>
            <person name="Terry A.Y."/>
            <person name="Boore J.L."/>
            <person name="Grigoriev I.V."/>
            <person name="Lindberg D.R."/>
            <person name="Seaver E.C."/>
            <person name="Weisblat D.A."/>
            <person name="Putnam N.H."/>
            <person name="Rokhsar D.S."/>
        </authorList>
    </citation>
    <scope>NUCLEOTIDE SEQUENCE</scope>
    <source>
        <strain evidence="7 9">I ESC-2004</strain>
    </source>
</reference>
<dbReference type="PANTHER" id="PTHR46491">
    <property type="entry name" value="CDGSH IRON SULFUR DOMAIN PROTEIN HOMOLOG"/>
    <property type="match status" value="1"/>
</dbReference>
<dbReference type="SMART" id="SM00704">
    <property type="entry name" value="ZnF_CDGSH"/>
    <property type="match status" value="2"/>
</dbReference>
<evidence type="ECO:0000313" key="9">
    <source>
        <dbReference type="Proteomes" id="UP000014760"/>
    </source>
</evidence>
<dbReference type="InterPro" id="IPR018967">
    <property type="entry name" value="FeS-contain_CDGSH-typ"/>
</dbReference>
<dbReference type="OrthoDB" id="15717at2759"/>
<comment type="cofactor">
    <cofactor evidence="5">
        <name>[2Fe-2S] cluster</name>
        <dbReference type="ChEBI" id="CHEBI:190135"/>
    </cofactor>
</comment>
<dbReference type="AlphaFoldDB" id="R7VBC1"/>
<feature type="domain" description="Iron-binding zinc finger CDGSH type" evidence="6">
    <location>
        <begin position="60"/>
        <end position="92"/>
    </location>
</feature>
<dbReference type="EnsemblMetazoa" id="CapteT174450">
    <property type="protein sequence ID" value="CapteP174450"/>
    <property type="gene ID" value="CapteG174450"/>
</dbReference>
<dbReference type="InterPro" id="IPR052950">
    <property type="entry name" value="CISD"/>
</dbReference>
<reference evidence="9" key="1">
    <citation type="submission" date="2012-12" db="EMBL/GenBank/DDBJ databases">
        <authorList>
            <person name="Hellsten U."/>
            <person name="Grimwood J."/>
            <person name="Chapman J.A."/>
            <person name="Shapiro H."/>
            <person name="Aerts A."/>
            <person name="Otillar R.P."/>
            <person name="Terry A.Y."/>
            <person name="Boore J.L."/>
            <person name="Simakov O."/>
            <person name="Marletaz F."/>
            <person name="Cho S.-J."/>
            <person name="Edsinger-Gonzales E."/>
            <person name="Havlak P."/>
            <person name="Kuo D.-H."/>
            <person name="Larsson T."/>
            <person name="Lv J."/>
            <person name="Arendt D."/>
            <person name="Savage R."/>
            <person name="Osoegawa K."/>
            <person name="de Jong P."/>
            <person name="Lindberg D.R."/>
            <person name="Seaver E.C."/>
            <person name="Weisblat D.A."/>
            <person name="Putnam N.H."/>
            <person name="Grigoriev I.V."/>
            <person name="Rokhsar D.S."/>
        </authorList>
    </citation>
    <scope>NUCLEOTIDE SEQUENCE</scope>
    <source>
        <strain evidence="9">I ESC-2004</strain>
    </source>
</reference>
<dbReference type="EMBL" id="KB295566">
    <property type="protein sequence ID" value="ELU13000.1"/>
    <property type="molecule type" value="Genomic_DNA"/>
</dbReference>
<dbReference type="Proteomes" id="UP000014760">
    <property type="component" value="Unassembled WGS sequence"/>
</dbReference>
<evidence type="ECO:0000256" key="3">
    <source>
        <dbReference type="ARBA" id="ARBA00023004"/>
    </source>
</evidence>
<evidence type="ECO:0000256" key="4">
    <source>
        <dbReference type="ARBA" id="ARBA00023014"/>
    </source>
</evidence>
<evidence type="ECO:0000256" key="5">
    <source>
        <dbReference type="ARBA" id="ARBA00034078"/>
    </source>
</evidence>
<evidence type="ECO:0000259" key="6">
    <source>
        <dbReference type="SMART" id="SM00704"/>
    </source>
</evidence>
<keyword evidence="4" id="KW-0411">Iron-sulfur</keyword>
<evidence type="ECO:0000256" key="1">
    <source>
        <dbReference type="ARBA" id="ARBA00022714"/>
    </source>
</evidence>
<dbReference type="PANTHER" id="PTHR46491:SF3">
    <property type="entry name" value="CDGSH IRON-SULFUR DOMAIN-CONTAINING PROTEIN 3, MITOCHONDRIAL"/>
    <property type="match status" value="1"/>
</dbReference>
<accession>R7VBC1</accession>
<dbReference type="GO" id="GO:0046872">
    <property type="term" value="F:metal ion binding"/>
    <property type="evidence" value="ECO:0007669"/>
    <property type="project" value="UniProtKB-KW"/>
</dbReference>
<dbReference type="Gene3D" id="3.40.5.90">
    <property type="entry name" value="CDGSH iron-sulfur domain, mitoNEET-type"/>
    <property type="match status" value="2"/>
</dbReference>
<dbReference type="GO" id="GO:0051537">
    <property type="term" value="F:2 iron, 2 sulfur cluster binding"/>
    <property type="evidence" value="ECO:0007669"/>
    <property type="project" value="UniProtKB-KW"/>
</dbReference>
<protein>
    <recommendedName>
        <fullName evidence="6">Iron-binding zinc finger CDGSH type domain-containing protein</fullName>
    </recommendedName>
</protein>
<dbReference type="HOGENOM" id="CLU_145019_2_0_1"/>
<keyword evidence="9" id="KW-1185">Reference proteome</keyword>
<evidence type="ECO:0000256" key="2">
    <source>
        <dbReference type="ARBA" id="ARBA00022723"/>
    </source>
</evidence>
<proteinExistence type="predicted"/>
<keyword evidence="1" id="KW-0001">2Fe-2S</keyword>
<dbReference type="Pfam" id="PF09360">
    <property type="entry name" value="zf-CDGSH"/>
    <property type="match status" value="1"/>
</dbReference>
<keyword evidence="3" id="KW-0408">Iron</keyword>
<keyword evidence="2" id="KW-0479">Metal-binding</keyword>
<dbReference type="InterPro" id="IPR042216">
    <property type="entry name" value="MitoNEET_CISD"/>
</dbReference>
<dbReference type="GO" id="GO:0005739">
    <property type="term" value="C:mitochondrion"/>
    <property type="evidence" value="ECO:0007669"/>
    <property type="project" value="TreeGrafter"/>
</dbReference>
<dbReference type="OMA" id="YALCACK"/>